<evidence type="ECO:0000313" key="6">
    <source>
        <dbReference type="Proteomes" id="UP000191931"/>
    </source>
</evidence>
<dbReference type="InterPro" id="IPR036390">
    <property type="entry name" value="WH_DNA-bd_sf"/>
</dbReference>
<name>A0A1W1HJD1_9BACT</name>
<gene>
    <name evidence="5" type="ORF">MTBBW1_760043</name>
</gene>
<dbReference type="GO" id="GO:0003677">
    <property type="term" value="F:DNA binding"/>
    <property type="evidence" value="ECO:0007669"/>
    <property type="project" value="UniProtKB-KW"/>
</dbReference>
<keyword evidence="1" id="KW-0805">Transcription regulation</keyword>
<dbReference type="STRING" id="1246637.MTBBW1_760043"/>
<dbReference type="InterPro" id="IPR000524">
    <property type="entry name" value="Tscrpt_reg_HTH_GntR"/>
</dbReference>
<dbReference type="InterPro" id="IPR008920">
    <property type="entry name" value="TF_FadR/GntR_C"/>
</dbReference>
<dbReference type="SUPFAM" id="SSF48008">
    <property type="entry name" value="GntR ligand-binding domain-like"/>
    <property type="match status" value="1"/>
</dbReference>
<organism evidence="5 6">
    <name type="scientific">Desulfamplus magnetovallimortis</name>
    <dbReference type="NCBI Taxonomy" id="1246637"/>
    <lineage>
        <taxon>Bacteria</taxon>
        <taxon>Pseudomonadati</taxon>
        <taxon>Thermodesulfobacteriota</taxon>
        <taxon>Desulfobacteria</taxon>
        <taxon>Desulfobacterales</taxon>
        <taxon>Desulfobacteraceae</taxon>
        <taxon>Desulfamplus</taxon>
    </lineage>
</organism>
<dbReference type="PANTHER" id="PTHR43537:SF24">
    <property type="entry name" value="GLUCONATE OPERON TRANSCRIPTIONAL REPRESSOR"/>
    <property type="match status" value="1"/>
</dbReference>
<dbReference type="Gene3D" id="1.10.10.10">
    <property type="entry name" value="Winged helix-like DNA-binding domain superfamily/Winged helix DNA-binding domain"/>
    <property type="match status" value="1"/>
</dbReference>
<dbReference type="OrthoDB" id="5420670at2"/>
<protein>
    <recommendedName>
        <fullName evidence="4">HTH gntR-type domain-containing protein</fullName>
    </recommendedName>
</protein>
<evidence type="ECO:0000256" key="3">
    <source>
        <dbReference type="ARBA" id="ARBA00023163"/>
    </source>
</evidence>
<evidence type="ECO:0000256" key="2">
    <source>
        <dbReference type="ARBA" id="ARBA00023125"/>
    </source>
</evidence>
<dbReference type="PROSITE" id="PS50949">
    <property type="entry name" value="HTH_GNTR"/>
    <property type="match status" value="1"/>
</dbReference>
<dbReference type="CDD" id="cd07377">
    <property type="entry name" value="WHTH_GntR"/>
    <property type="match status" value="1"/>
</dbReference>
<dbReference type="GO" id="GO:0003700">
    <property type="term" value="F:DNA-binding transcription factor activity"/>
    <property type="evidence" value="ECO:0007669"/>
    <property type="project" value="InterPro"/>
</dbReference>
<dbReference type="AlphaFoldDB" id="A0A1W1HJD1"/>
<dbReference type="SMART" id="SM00345">
    <property type="entry name" value="HTH_GNTR"/>
    <property type="match status" value="1"/>
</dbReference>
<dbReference type="RefSeq" id="WP_080802522.1">
    <property type="nucleotide sequence ID" value="NZ_LT828543.1"/>
</dbReference>
<keyword evidence="2" id="KW-0238">DNA-binding</keyword>
<evidence type="ECO:0000313" key="5">
    <source>
        <dbReference type="EMBL" id="SLM32579.1"/>
    </source>
</evidence>
<dbReference type="EMBL" id="FWEV01000321">
    <property type="protein sequence ID" value="SLM32579.1"/>
    <property type="molecule type" value="Genomic_DNA"/>
</dbReference>
<feature type="domain" description="HTH gntR-type" evidence="4">
    <location>
        <begin position="5"/>
        <end position="72"/>
    </location>
</feature>
<dbReference type="Gene3D" id="1.20.120.530">
    <property type="entry name" value="GntR ligand-binding domain-like"/>
    <property type="match status" value="1"/>
</dbReference>
<dbReference type="InterPro" id="IPR036388">
    <property type="entry name" value="WH-like_DNA-bd_sf"/>
</dbReference>
<reference evidence="5 6" key="1">
    <citation type="submission" date="2017-03" db="EMBL/GenBank/DDBJ databases">
        <authorList>
            <person name="Afonso C.L."/>
            <person name="Miller P.J."/>
            <person name="Scott M.A."/>
            <person name="Spackman E."/>
            <person name="Goraichik I."/>
            <person name="Dimitrov K.M."/>
            <person name="Suarez D.L."/>
            <person name="Swayne D.E."/>
        </authorList>
    </citation>
    <scope>NUCLEOTIDE SEQUENCE [LARGE SCALE GENOMIC DNA]</scope>
    <source>
        <strain evidence="5">PRJEB14757</strain>
    </source>
</reference>
<dbReference type="Pfam" id="PF07729">
    <property type="entry name" value="FCD"/>
    <property type="match status" value="1"/>
</dbReference>
<dbReference type="Proteomes" id="UP000191931">
    <property type="component" value="Unassembled WGS sequence"/>
</dbReference>
<sequence>MKETKNLTLAAYDSIKKMMFNYEIVPGQRLVFIDLAKQLNVSRTPVNNALSILAKEGYLDFVPHQGYWVHKLTRVEAESLYEIREILELGIIGKAIRSLTQDSIKQILEAKKKYENSIKRHVSRELFIMDMEFHGSIVDIAKNEFLSTQYREISQKIFLRFRVEDLRMQRIDEIVVEHDNLLNAITSKDVAKSTELIKSHYENSKSNLFSIIFKK</sequence>
<keyword evidence="6" id="KW-1185">Reference proteome</keyword>
<dbReference type="PANTHER" id="PTHR43537">
    <property type="entry name" value="TRANSCRIPTIONAL REGULATOR, GNTR FAMILY"/>
    <property type="match status" value="1"/>
</dbReference>
<accession>A0A1W1HJD1</accession>
<proteinExistence type="predicted"/>
<evidence type="ECO:0000259" key="4">
    <source>
        <dbReference type="PROSITE" id="PS50949"/>
    </source>
</evidence>
<dbReference type="SUPFAM" id="SSF46785">
    <property type="entry name" value="Winged helix' DNA-binding domain"/>
    <property type="match status" value="1"/>
</dbReference>
<evidence type="ECO:0000256" key="1">
    <source>
        <dbReference type="ARBA" id="ARBA00023015"/>
    </source>
</evidence>
<keyword evidence="3" id="KW-0804">Transcription</keyword>
<dbReference type="InterPro" id="IPR011711">
    <property type="entry name" value="GntR_C"/>
</dbReference>
<dbReference type="Pfam" id="PF00392">
    <property type="entry name" value="GntR"/>
    <property type="match status" value="1"/>
</dbReference>
<dbReference type="SMART" id="SM00895">
    <property type="entry name" value="FCD"/>
    <property type="match status" value="1"/>
</dbReference>